<evidence type="ECO:0000313" key="2">
    <source>
        <dbReference type="Proteomes" id="UP001056120"/>
    </source>
</evidence>
<keyword evidence="2" id="KW-1185">Reference proteome</keyword>
<reference evidence="1 2" key="2">
    <citation type="journal article" date="2022" name="Mol. Ecol. Resour.">
        <title>The genomes of chicory, endive, great burdock and yacon provide insights into Asteraceae paleo-polyploidization history and plant inulin production.</title>
        <authorList>
            <person name="Fan W."/>
            <person name="Wang S."/>
            <person name="Wang H."/>
            <person name="Wang A."/>
            <person name="Jiang F."/>
            <person name="Liu H."/>
            <person name="Zhao H."/>
            <person name="Xu D."/>
            <person name="Zhang Y."/>
        </authorList>
    </citation>
    <scope>NUCLEOTIDE SEQUENCE [LARGE SCALE GENOMIC DNA]</scope>
    <source>
        <strain evidence="2">cv. Yunnan</strain>
        <tissue evidence="1">Leaves</tissue>
    </source>
</reference>
<organism evidence="1 2">
    <name type="scientific">Smallanthus sonchifolius</name>
    <dbReference type="NCBI Taxonomy" id="185202"/>
    <lineage>
        <taxon>Eukaryota</taxon>
        <taxon>Viridiplantae</taxon>
        <taxon>Streptophyta</taxon>
        <taxon>Embryophyta</taxon>
        <taxon>Tracheophyta</taxon>
        <taxon>Spermatophyta</taxon>
        <taxon>Magnoliopsida</taxon>
        <taxon>eudicotyledons</taxon>
        <taxon>Gunneridae</taxon>
        <taxon>Pentapetalae</taxon>
        <taxon>asterids</taxon>
        <taxon>campanulids</taxon>
        <taxon>Asterales</taxon>
        <taxon>Asteraceae</taxon>
        <taxon>Asteroideae</taxon>
        <taxon>Heliantheae alliance</taxon>
        <taxon>Millerieae</taxon>
        <taxon>Smallanthus</taxon>
    </lineage>
</organism>
<proteinExistence type="predicted"/>
<name>A0ACB9JMF0_9ASTR</name>
<evidence type="ECO:0000313" key="1">
    <source>
        <dbReference type="EMBL" id="KAI3820715.1"/>
    </source>
</evidence>
<comment type="caution">
    <text evidence="1">The sequence shown here is derived from an EMBL/GenBank/DDBJ whole genome shotgun (WGS) entry which is preliminary data.</text>
</comment>
<accession>A0ACB9JMF0</accession>
<sequence length="258" mass="29845">MLQPLRQSMALVYSTAPKRIVFFFPTRIIHFSSVASPPSSADEPTVTDAVSILKHHRSKSRWTHLRTLFPSGFTPSQFSQITLQLRNKPHLALRFFLFTVQHSLCHHSLSSYASIIHTLARSRQKSQTLTLIRTAIRKFNDPNNNSPPNTPSLIFFYLNRYKYEYEIIVIDRLKWHSIENGFNIGVHDDDFDIMVNYPPDKMSANIWQGLCSEWNTDEWRKKAETARNNRKGKDSSAMLSRHTGGSIGFDEHRIRLVS</sequence>
<dbReference type="EMBL" id="CM042020">
    <property type="protein sequence ID" value="KAI3820715.1"/>
    <property type="molecule type" value="Genomic_DNA"/>
</dbReference>
<gene>
    <name evidence="1" type="ORF">L1987_08263</name>
</gene>
<dbReference type="Proteomes" id="UP001056120">
    <property type="component" value="Linkage Group LG03"/>
</dbReference>
<reference evidence="2" key="1">
    <citation type="journal article" date="2022" name="Mol. Ecol. Resour.">
        <title>The genomes of chicory, endive, great burdock and yacon provide insights into Asteraceae palaeo-polyploidization history and plant inulin production.</title>
        <authorList>
            <person name="Fan W."/>
            <person name="Wang S."/>
            <person name="Wang H."/>
            <person name="Wang A."/>
            <person name="Jiang F."/>
            <person name="Liu H."/>
            <person name="Zhao H."/>
            <person name="Xu D."/>
            <person name="Zhang Y."/>
        </authorList>
    </citation>
    <scope>NUCLEOTIDE SEQUENCE [LARGE SCALE GENOMIC DNA]</scope>
    <source>
        <strain evidence="2">cv. Yunnan</strain>
    </source>
</reference>
<protein>
    <submittedName>
        <fullName evidence="1">Uncharacterized protein</fullName>
    </submittedName>
</protein>